<dbReference type="Pfam" id="PF08387">
    <property type="entry name" value="FBD"/>
    <property type="match status" value="1"/>
</dbReference>
<feature type="domain" description="FBD" evidence="2">
    <location>
        <begin position="371"/>
        <end position="441"/>
    </location>
</feature>
<keyword evidence="1" id="KW-0472">Membrane</keyword>
<gene>
    <name evidence="3" type="ORF">BOLC8T50619H</name>
</gene>
<accession>A0A3P6FXY5</accession>
<feature type="transmembrane region" description="Helical" evidence="1">
    <location>
        <begin position="96"/>
        <end position="118"/>
    </location>
</feature>
<dbReference type="AlphaFoldDB" id="A0A3P6FXY5"/>
<proteinExistence type="predicted"/>
<reference evidence="3" key="1">
    <citation type="submission" date="2018-11" db="EMBL/GenBank/DDBJ databases">
        <authorList>
            <consortium name="Genoscope - CEA"/>
            <person name="William W."/>
        </authorList>
    </citation>
    <scope>NUCLEOTIDE SEQUENCE</scope>
</reference>
<dbReference type="Gene3D" id="3.80.10.10">
    <property type="entry name" value="Ribonuclease Inhibitor"/>
    <property type="match status" value="1"/>
</dbReference>
<keyword evidence="1" id="KW-1133">Transmembrane helix</keyword>
<dbReference type="InterPro" id="IPR006566">
    <property type="entry name" value="FBD"/>
</dbReference>
<evidence type="ECO:0000256" key="1">
    <source>
        <dbReference type="SAM" id="Phobius"/>
    </source>
</evidence>
<dbReference type="EMBL" id="LR031879">
    <property type="protein sequence ID" value="VDD57390.1"/>
    <property type="molecule type" value="Genomic_DNA"/>
</dbReference>
<evidence type="ECO:0000313" key="3">
    <source>
        <dbReference type="EMBL" id="VDD57390.1"/>
    </source>
</evidence>
<organism evidence="3">
    <name type="scientific">Brassica oleracea</name>
    <name type="common">Wild cabbage</name>
    <dbReference type="NCBI Taxonomy" id="3712"/>
    <lineage>
        <taxon>Eukaryota</taxon>
        <taxon>Viridiplantae</taxon>
        <taxon>Streptophyta</taxon>
        <taxon>Embryophyta</taxon>
        <taxon>Tracheophyta</taxon>
        <taxon>Spermatophyta</taxon>
        <taxon>Magnoliopsida</taxon>
        <taxon>eudicotyledons</taxon>
        <taxon>Gunneridae</taxon>
        <taxon>Pentapetalae</taxon>
        <taxon>rosids</taxon>
        <taxon>malvids</taxon>
        <taxon>Brassicales</taxon>
        <taxon>Brassicaceae</taxon>
        <taxon>Brassiceae</taxon>
        <taxon>Brassica</taxon>
    </lineage>
</organism>
<dbReference type="InterPro" id="IPR050232">
    <property type="entry name" value="FBL13/AtMIF1-like"/>
</dbReference>
<dbReference type="InterPro" id="IPR032675">
    <property type="entry name" value="LRR_dom_sf"/>
</dbReference>
<dbReference type="PANTHER" id="PTHR31900:SF28">
    <property type="entry name" value="FBD DOMAIN-CONTAINING PROTEIN"/>
    <property type="match status" value="1"/>
</dbReference>
<dbReference type="SMART" id="SM00579">
    <property type="entry name" value="FBD"/>
    <property type="match status" value="1"/>
</dbReference>
<evidence type="ECO:0000259" key="2">
    <source>
        <dbReference type="SMART" id="SM00579"/>
    </source>
</evidence>
<feature type="transmembrane region" description="Helical" evidence="1">
    <location>
        <begin position="14"/>
        <end position="32"/>
    </location>
</feature>
<name>A0A3P6FXY5_BRAOL</name>
<protein>
    <recommendedName>
        <fullName evidence="2">FBD domain-containing protein</fullName>
    </recommendedName>
</protein>
<sequence>MVMSSTLRTFYPNYLFYMLYMIIGLCCSELLIDRISLVNDCANVGEIRNMISRSVCIHVSCGWRVVAIPRRNSSTEPKTLYFLLQKKSITVKQKGVIILFDLLHMYLYFMVLLSPISISQDKRMKEDLPKGPSESTILSVASSAIANLAMNEKSRDLIMNKGGAQLLARNVSWCTCQFMRKSICKSQYGNIFEEALCWDNSCPILEDLVVDLDEEDTIQKLTVAVPSLQNLSFYIPWSNDISGFVIDTPALKYFKLRDHNYQSHDGLIENMPYLIEAYVDCCRPDINSLIGSITSVRRLAICLETMLDEGFVFNQLEHLEVCLCKEHFSNQLFRLLKASSKLKRLHLFFMNSDLYVQADMDDWNEPSTAPECILSSLQSLSWLKYTGEPQEREVVVYILKHALHLKTATIKSFESEVPKFDMLKELSLSSRASATCQLMFD</sequence>
<keyword evidence="1" id="KW-0812">Transmembrane</keyword>
<dbReference type="PANTHER" id="PTHR31900">
    <property type="entry name" value="F-BOX/RNI SUPERFAMILY PROTEIN-RELATED"/>
    <property type="match status" value="1"/>
</dbReference>